<proteinExistence type="inferred from homology"/>
<comment type="catalytic activity">
    <reaction evidence="9">
        <text>a 5'-end NAD(+)-phospho-ribonucleoside in mRNA + H2O = a 5'-end phospho-adenosine-phospho-ribonucleoside in mRNA + beta-nicotinamide D-ribonucleotide + 2 H(+)</text>
        <dbReference type="Rhea" id="RHEA:60876"/>
        <dbReference type="Rhea" id="RHEA-COMP:15698"/>
        <dbReference type="Rhea" id="RHEA-COMP:15719"/>
        <dbReference type="ChEBI" id="CHEBI:14649"/>
        <dbReference type="ChEBI" id="CHEBI:15377"/>
        <dbReference type="ChEBI" id="CHEBI:15378"/>
        <dbReference type="ChEBI" id="CHEBI:144029"/>
        <dbReference type="ChEBI" id="CHEBI:144051"/>
    </reaction>
    <physiologicalReaction direction="left-to-right" evidence="9">
        <dbReference type="Rhea" id="RHEA:60877"/>
    </physiologicalReaction>
</comment>
<dbReference type="PROSITE" id="PS51462">
    <property type="entry name" value="NUDIX"/>
    <property type="match status" value="1"/>
</dbReference>
<evidence type="ECO:0000256" key="9">
    <source>
        <dbReference type="ARBA" id="ARBA00023679"/>
    </source>
</evidence>
<dbReference type="Gene3D" id="3.90.79.20">
    <property type="match status" value="1"/>
</dbReference>
<dbReference type="SUPFAM" id="SSF55811">
    <property type="entry name" value="Nudix"/>
    <property type="match status" value="1"/>
</dbReference>
<accession>A0A6G6Y0L8</accession>
<keyword evidence="5" id="KW-0479">Metal-binding</keyword>
<dbReference type="AlphaFoldDB" id="A0A6G6Y0L8"/>
<gene>
    <name evidence="11" type="primary">nudC</name>
    <name evidence="11" type="ORF">G5C33_00655</name>
</gene>
<dbReference type="EMBL" id="CP049109">
    <property type="protein sequence ID" value="QIG78449.1"/>
    <property type="molecule type" value="Genomic_DNA"/>
</dbReference>
<organism evidence="11 12">
    <name type="scientific">Stakelama tenebrarum</name>
    <dbReference type="NCBI Taxonomy" id="2711215"/>
    <lineage>
        <taxon>Bacteria</taxon>
        <taxon>Pseudomonadati</taxon>
        <taxon>Pseudomonadota</taxon>
        <taxon>Alphaproteobacteria</taxon>
        <taxon>Sphingomonadales</taxon>
        <taxon>Sphingomonadaceae</taxon>
        <taxon>Stakelama</taxon>
    </lineage>
</organism>
<dbReference type="Proteomes" id="UP000501568">
    <property type="component" value="Chromosome"/>
</dbReference>
<dbReference type="RefSeq" id="WP_165325447.1">
    <property type="nucleotide sequence ID" value="NZ_CP049109.1"/>
</dbReference>
<evidence type="ECO:0000256" key="1">
    <source>
        <dbReference type="ARBA" id="ARBA00001946"/>
    </source>
</evidence>
<feature type="domain" description="Nudix hydrolase" evidence="10">
    <location>
        <begin position="150"/>
        <end position="277"/>
    </location>
</feature>
<evidence type="ECO:0000256" key="7">
    <source>
        <dbReference type="ARBA" id="ARBA00022842"/>
    </source>
</evidence>
<dbReference type="GO" id="GO:0019677">
    <property type="term" value="P:NAD+ catabolic process"/>
    <property type="evidence" value="ECO:0007669"/>
    <property type="project" value="TreeGrafter"/>
</dbReference>
<dbReference type="InterPro" id="IPR020084">
    <property type="entry name" value="NUDIX_hydrolase_CS"/>
</dbReference>
<keyword evidence="6 11" id="KW-0378">Hydrolase</keyword>
<dbReference type="GO" id="GO:0046872">
    <property type="term" value="F:metal ion binding"/>
    <property type="evidence" value="ECO:0007669"/>
    <property type="project" value="UniProtKB-KW"/>
</dbReference>
<evidence type="ECO:0000256" key="3">
    <source>
        <dbReference type="ARBA" id="ARBA00009595"/>
    </source>
</evidence>
<dbReference type="InterPro" id="IPR000086">
    <property type="entry name" value="NUDIX_hydrolase_dom"/>
</dbReference>
<evidence type="ECO:0000256" key="4">
    <source>
        <dbReference type="ARBA" id="ARBA00012381"/>
    </source>
</evidence>
<dbReference type="InterPro" id="IPR050241">
    <property type="entry name" value="NAD-cap_RNA_hydrolase_NudC"/>
</dbReference>
<dbReference type="InterPro" id="IPR015797">
    <property type="entry name" value="NUDIX_hydrolase-like_dom_sf"/>
</dbReference>
<evidence type="ECO:0000256" key="5">
    <source>
        <dbReference type="ARBA" id="ARBA00022723"/>
    </source>
</evidence>
<dbReference type="Gene3D" id="3.90.79.10">
    <property type="entry name" value="Nucleoside Triphosphate Pyrophosphohydrolase"/>
    <property type="match status" value="1"/>
</dbReference>
<dbReference type="Pfam" id="PF09297">
    <property type="entry name" value="Zn_ribbon_NUD"/>
    <property type="match status" value="1"/>
</dbReference>
<evidence type="ECO:0000256" key="2">
    <source>
        <dbReference type="ARBA" id="ARBA00001947"/>
    </source>
</evidence>
<protein>
    <recommendedName>
        <fullName evidence="4">NAD(+) diphosphatase</fullName>
        <ecNumber evidence="4">3.6.1.22</ecNumber>
    </recommendedName>
</protein>
<comment type="cofactor">
    <cofactor evidence="1">
        <name>Mg(2+)</name>
        <dbReference type="ChEBI" id="CHEBI:18420"/>
    </cofactor>
</comment>
<dbReference type="CDD" id="cd03429">
    <property type="entry name" value="NUDIX_NADH_pyrophosphatase_Nudt13"/>
    <property type="match status" value="1"/>
</dbReference>
<dbReference type="PROSITE" id="PS00893">
    <property type="entry name" value="NUDIX_BOX"/>
    <property type="match status" value="1"/>
</dbReference>
<keyword evidence="8" id="KW-0520">NAD</keyword>
<dbReference type="GO" id="GO:0005829">
    <property type="term" value="C:cytosol"/>
    <property type="evidence" value="ECO:0007669"/>
    <property type="project" value="TreeGrafter"/>
</dbReference>
<dbReference type="GO" id="GO:0006742">
    <property type="term" value="P:NADP+ catabolic process"/>
    <property type="evidence" value="ECO:0007669"/>
    <property type="project" value="TreeGrafter"/>
</dbReference>
<dbReference type="GO" id="GO:0035529">
    <property type="term" value="F:NADH pyrophosphatase activity"/>
    <property type="evidence" value="ECO:0007669"/>
    <property type="project" value="TreeGrafter"/>
</dbReference>
<dbReference type="PANTHER" id="PTHR42904">
    <property type="entry name" value="NUDIX HYDROLASE, NUDC SUBFAMILY"/>
    <property type="match status" value="1"/>
</dbReference>
<reference evidence="11 12" key="1">
    <citation type="submission" date="2020-02" db="EMBL/GenBank/DDBJ databases">
        <authorList>
            <person name="Zheng R.K."/>
            <person name="Sun C.M."/>
        </authorList>
    </citation>
    <scope>NUCLEOTIDE SEQUENCE [LARGE SCALE GENOMIC DNA]</scope>
    <source>
        <strain evidence="12">zrk23</strain>
    </source>
</reference>
<dbReference type="PANTHER" id="PTHR42904:SF6">
    <property type="entry name" value="NAD-CAPPED RNA HYDROLASE NUDT12"/>
    <property type="match status" value="1"/>
</dbReference>
<dbReference type="EC" id="3.6.1.22" evidence="4"/>
<keyword evidence="12" id="KW-1185">Reference proteome</keyword>
<keyword evidence="7" id="KW-0460">Magnesium</keyword>
<comment type="similarity">
    <text evidence="3">Belongs to the Nudix hydrolase family. NudC subfamily.</text>
</comment>
<evidence type="ECO:0000256" key="8">
    <source>
        <dbReference type="ARBA" id="ARBA00023027"/>
    </source>
</evidence>
<name>A0A6G6Y0L8_9SPHN</name>
<dbReference type="NCBIfam" id="NF001299">
    <property type="entry name" value="PRK00241.1"/>
    <property type="match status" value="1"/>
</dbReference>
<comment type="cofactor">
    <cofactor evidence="2">
        <name>Zn(2+)</name>
        <dbReference type="ChEBI" id="CHEBI:29105"/>
    </cofactor>
</comment>
<dbReference type="InterPro" id="IPR049734">
    <property type="entry name" value="NudC-like_C"/>
</dbReference>
<evidence type="ECO:0000313" key="11">
    <source>
        <dbReference type="EMBL" id="QIG78449.1"/>
    </source>
</evidence>
<evidence type="ECO:0000256" key="6">
    <source>
        <dbReference type="ARBA" id="ARBA00022801"/>
    </source>
</evidence>
<evidence type="ECO:0000259" key="10">
    <source>
        <dbReference type="PROSITE" id="PS51462"/>
    </source>
</evidence>
<dbReference type="InterPro" id="IPR015376">
    <property type="entry name" value="Znr_NADH_PPase"/>
</dbReference>
<dbReference type="KEGG" id="spzr:G5C33_00655"/>
<sequence length="289" mass="31365">MRAPGFTGAVIDRADWMRHDEAALANALRDPKARLLGLDDLDPVLAEDRLTWTMLADQGEAPPLVLLGLIEGVPHFAPLDPPRSAGERPGGLFDAIARLPESEAALYAGARSVVDWHRRHRFCARCGHATHTFRAGWARKCDNCDAEHFPRTDPVVIMIAEHDGRALLGRQASWAPGRYSALAGFLEPGESIEEAVARETLEESGVRVTNVRYVASQPWPFPSSLMIACVGQAADDRITVDTNEIEDARWFARDEVRAALAGEADAPFGAPPPIAIAHTLLSAWAEAGS</sequence>
<dbReference type="Pfam" id="PF00293">
    <property type="entry name" value="NUDIX"/>
    <property type="match status" value="1"/>
</dbReference>
<evidence type="ECO:0000313" key="12">
    <source>
        <dbReference type="Proteomes" id="UP000501568"/>
    </source>
</evidence>